<dbReference type="STRING" id="314271.RB2654_19763"/>
<keyword evidence="4" id="KW-1185">Reference proteome</keyword>
<dbReference type="AlphaFoldDB" id="A3VAB3"/>
<keyword evidence="1" id="KW-0732">Signal</keyword>
<dbReference type="InterPro" id="IPR011105">
    <property type="entry name" value="Cell_wall_hydrolase_SleB"/>
</dbReference>
<name>A3VAB3_9RHOB</name>
<organism evidence="3 4">
    <name type="scientific">Maritimibacter alkaliphilus HTCC2654</name>
    <dbReference type="NCBI Taxonomy" id="314271"/>
    <lineage>
        <taxon>Bacteria</taxon>
        <taxon>Pseudomonadati</taxon>
        <taxon>Pseudomonadota</taxon>
        <taxon>Alphaproteobacteria</taxon>
        <taxon>Rhodobacterales</taxon>
        <taxon>Roseobacteraceae</taxon>
        <taxon>Maritimibacter</taxon>
    </lineage>
</organism>
<dbReference type="Pfam" id="PF07486">
    <property type="entry name" value="Hydrolase_2"/>
    <property type="match status" value="1"/>
</dbReference>
<dbReference type="GO" id="GO:0016787">
    <property type="term" value="F:hydrolase activity"/>
    <property type="evidence" value="ECO:0007669"/>
    <property type="project" value="InterPro"/>
</dbReference>
<dbReference type="eggNOG" id="COG3773">
    <property type="taxonomic scope" value="Bacteria"/>
</dbReference>
<dbReference type="InterPro" id="IPR042047">
    <property type="entry name" value="SleB_dom1"/>
</dbReference>
<protein>
    <recommendedName>
        <fullName evidence="2">Cell wall hydrolase SleB domain-containing protein</fullName>
    </recommendedName>
</protein>
<reference evidence="3 4" key="1">
    <citation type="journal article" date="2010" name="J. Bacteriol.">
        <title>Genome sequences of Pelagibaca bermudensis HTCC2601T and Maritimibacter alkaliphilus HTCC2654T, the type strains of two marine Roseobacter genera.</title>
        <authorList>
            <person name="Thrash J.C."/>
            <person name="Cho J.C."/>
            <person name="Ferriera S."/>
            <person name="Johnson J."/>
            <person name="Vergin K.L."/>
            <person name="Giovannoni S.J."/>
        </authorList>
    </citation>
    <scope>NUCLEOTIDE SEQUENCE [LARGE SCALE GENOMIC DNA]</scope>
    <source>
        <strain evidence="3 4">HTCC2654</strain>
    </source>
</reference>
<dbReference type="Proteomes" id="UP000002931">
    <property type="component" value="Unassembled WGS sequence"/>
</dbReference>
<accession>A3VAB3</accession>
<feature type="domain" description="Cell wall hydrolase SleB" evidence="2">
    <location>
        <begin position="112"/>
        <end position="221"/>
    </location>
</feature>
<dbReference type="EMBL" id="AAMT01000001">
    <property type="protein sequence ID" value="EAQ14854.1"/>
    <property type="molecule type" value="Genomic_DNA"/>
</dbReference>
<evidence type="ECO:0000313" key="3">
    <source>
        <dbReference type="EMBL" id="EAQ14854.1"/>
    </source>
</evidence>
<evidence type="ECO:0000313" key="4">
    <source>
        <dbReference type="Proteomes" id="UP000002931"/>
    </source>
</evidence>
<feature type="chain" id="PRO_5002661601" description="Cell wall hydrolase SleB domain-containing protein" evidence="1">
    <location>
        <begin position="29"/>
        <end position="222"/>
    </location>
</feature>
<dbReference type="PROSITE" id="PS51257">
    <property type="entry name" value="PROKAR_LIPOPROTEIN"/>
    <property type="match status" value="1"/>
</dbReference>
<feature type="signal peptide" evidence="1">
    <location>
        <begin position="1"/>
        <end position="28"/>
    </location>
</feature>
<evidence type="ECO:0000259" key="2">
    <source>
        <dbReference type="Pfam" id="PF07486"/>
    </source>
</evidence>
<dbReference type="HOGENOM" id="CLU_086663_1_0_5"/>
<dbReference type="Gene3D" id="1.10.10.2520">
    <property type="entry name" value="Cell wall hydrolase SleB, domain 1"/>
    <property type="match status" value="1"/>
</dbReference>
<evidence type="ECO:0000256" key="1">
    <source>
        <dbReference type="SAM" id="SignalP"/>
    </source>
</evidence>
<proteinExistence type="predicted"/>
<sequence length="222" mass="24412">MGEGGRLMLRNLIFAMCAALACAPTARAEAVFNPAEALNALVGQERASFETLSPSRIEEITRLAPQRSLFPRRKPAAPAAQPDEVWLSKQPVATGGEQWRCFTEALYFEARGETHKGLFAVAEVILNRVDSAAFPNDLCGVISQGTGRKHACQFSFTCDGYPETITNRAAWDRVGKVARVMMDGAPRTLTNGATYYHTIRVSPGWARRLAHTAQIGVHKFYR</sequence>
<comment type="caution">
    <text evidence="3">The sequence shown here is derived from an EMBL/GenBank/DDBJ whole genome shotgun (WGS) entry which is preliminary data.</text>
</comment>
<gene>
    <name evidence="3" type="ORF">RB2654_19763</name>
</gene>